<keyword evidence="2" id="KW-1185">Reference proteome</keyword>
<accession>A0ABZ3J938</accession>
<organism evidence="1 2">
    <name type="scientific">Sporomusa acidovorans (strain ATCC 49682 / DSM 3132 / Mol)</name>
    <dbReference type="NCBI Taxonomy" id="1123286"/>
    <lineage>
        <taxon>Bacteria</taxon>
        <taxon>Bacillati</taxon>
        <taxon>Bacillota</taxon>
        <taxon>Negativicutes</taxon>
        <taxon>Selenomonadales</taxon>
        <taxon>Sporomusaceae</taxon>
        <taxon>Sporomusa</taxon>
    </lineage>
</organism>
<gene>
    <name evidence="1" type="ORF">SPACI_050380</name>
</gene>
<evidence type="ECO:0008006" key="3">
    <source>
        <dbReference type="Google" id="ProtNLM"/>
    </source>
</evidence>
<proteinExistence type="predicted"/>
<protein>
    <recommendedName>
        <fullName evidence="3">Transposase</fullName>
    </recommendedName>
</protein>
<dbReference type="EMBL" id="CP155571">
    <property type="protein sequence ID" value="XFO74927.1"/>
    <property type="molecule type" value="Genomic_DNA"/>
</dbReference>
<sequence>MLQFTYATKLITHKNYTKLGNVFQLKLPMNIEILIPEDDSVRLLGQIIEEMDLHEIYQSYFRLRKKSANPQTDT</sequence>
<dbReference type="Proteomes" id="UP000216052">
    <property type="component" value="Chromosome"/>
</dbReference>
<evidence type="ECO:0000313" key="1">
    <source>
        <dbReference type="EMBL" id="XFO74927.1"/>
    </source>
</evidence>
<evidence type="ECO:0000313" key="2">
    <source>
        <dbReference type="Proteomes" id="UP000216052"/>
    </source>
</evidence>
<name>A0ABZ3J938_SPOA4</name>
<reference evidence="1" key="1">
    <citation type="submission" date="2024-05" db="EMBL/GenBank/DDBJ databases">
        <title>Isolation and characterization of Sporomusa carbonis sp. nov., a carboxydotrophic hydrogenogen in the genus of Sporomusa isolated from a charcoal burning pile.</title>
        <authorList>
            <person name="Boeer T."/>
            <person name="Rosenbaum F."/>
            <person name="Eysell L."/>
            <person name="Mueller V."/>
            <person name="Daniel R."/>
            <person name="Poehlein A."/>
        </authorList>
    </citation>
    <scope>NUCLEOTIDE SEQUENCE [LARGE SCALE GENOMIC DNA]</scope>
    <source>
        <strain evidence="1">DSM 3132</strain>
    </source>
</reference>